<evidence type="ECO:0000313" key="3">
    <source>
        <dbReference type="Proteomes" id="UP000008138"/>
    </source>
</evidence>
<dbReference type="KEGG" id="tuz:TUZN_0331"/>
<evidence type="ECO:0000259" key="1">
    <source>
        <dbReference type="SMART" id="SM00116"/>
    </source>
</evidence>
<reference key="2">
    <citation type="submission" date="2011-03" db="EMBL/GenBank/DDBJ databases">
        <title>Complete genome sequence of the thermoacidophilic crenarchaeon Thermoproteus uzoniensis 768-20.</title>
        <authorList>
            <person name="Mardanov A.V."/>
            <person name="Gumerov V.M."/>
            <person name="Beletsky A.V."/>
            <person name="Prokofeva M.I."/>
            <person name="Bonch-Osmolovskaya E.A."/>
            <person name="Ravin N.V."/>
            <person name="Skryabin K.G."/>
        </authorList>
    </citation>
    <scope>NUCLEOTIDE SEQUENCE</scope>
    <source>
        <strain>768-20</strain>
    </source>
</reference>
<proteinExistence type="predicted"/>
<dbReference type="HOGENOM" id="CLU_1860799_0_0_2"/>
<dbReference type="AlphaFoldDB" id="F2L2G4"/>
<dbReference type="STRING" id="999630.TUZN_0331"/>
<dbReference type="Gene3D" id="3.10.580.10">
    <property type="entry name" value="CBS-domain"/>
    <property type="match status" value="1"/>
</dbReference>
<evidence type="ECO:0000313" key="2">
    <source>
        <dbReference type="EMBL" id="AEA11829.1"/>
    </source>
</evidence>
<dbReference type="InterPro" id="IPR046342">
    <property type="entry name" value="CBS_dom_sf"/>
</dbReference>
<protein>
    <submittedName>
        <fullName evidence="2">Signal-transduction protein</fullName>
    </submittedName>
</protein>
<dbReference type="EMBL" id="CP002590">
    <property type="protein sequence ID" value="AEA11829.1"/>
    <property type="molecule type" value="Genomic_DNA"/>
</dbReference>
<reference evidence="2 3" key="1">
    <citation type="journal article" date="2011" name="J. Bacteriol.">
        <title>Complete genome sequence of the thermoacidophilic crenarchaeon Thermoproteus uzoniensis 768-20.</title>
        <authorList>
            <person name="Mardanov A.V."/>
            <person name="Gumerov V.M."/>
            <person name="Beletsky A.V."/>
            <person name="Prokofeva M.I."/>
            <person name="Bonch-Osmolovskaya E.A."/>
            <person name="Ravin N.V."/>
            <person name="Skryabin K.G."/>
        </authorList>
    </citation>
    <scope>NUCLEOTIDE SEQUENCE [LARGE SCALE GENOMIC DNA]</scope>
    <source>
        <strain evidence="2 3">768-20</strain>
    </source>
</reference>
<gene>
    <name evidence="2" type="ordered locus">TUZN_0331</name>
</gene>
<dbReference type="Proteomes" id="UP000008138">
    <property type="component" value="Chromosome"/>
</dbReference>
<dbReference type="RefSeq" id="WP_013679165.1">
    <property type="nucleotide sequence ID" value="NC_015315.1"/>
</dbReference>
<dbReference type="InterPro" id="IPR000644">
    <property type="entry name" value="CBS_dom"/>
</dbReference>
<dbReference type="Pfam" id="PF00571">
    <property type="entry name" value="CBS"/>
    <property type="match status" value="2"/>
</dbReference>
<dbReference type="GeneID" id="10359878"/>
<feature type="domain" description="CBS" evidence="1">
    <location>
        <begin position="9"/>
        <end position="55"/>
    </location>
</feature>
<dbReference type="eggNOG" id="arCOG00631">
    <property type="taxonomic scope" value="Archaea"/>
</dbReference>
<feature type="domain" description="CBS" evidence="1">
    <location>
        <begin position="71"/>
        <end position="118"/>
    </location>
</feature>
<dbReference type="SMART" id="SM00116">
    <property type="entry name" value="CBS"/>
    <property type="match status" value="2"/>
</dbReference>
<dbReference type="SUPFAM" id="SSF54631">
    <property type="entry name" value="CBS-domain pair"/>
    <property type="match status" value="1"/>
</dbReference>
<dbReference type="OrthoDB" id="384668at2157"/>
<name>F2L2G4_THEU7</name>
<sequence>MKALELARKVALLSFGDRLRDAAAAVLRDGVCAAVVDGDHVIGLLTESDIVEAVARGVSADAPVVEAVDKPPLLVEGHEPLWRVAEAMMAAGTAVAAVTVGGRFVGVISAADMADAEGQLAEAARFSELVGSFAPPA</sequence>
<keyword evidence="3" id="KW-1185">Reference proteome</keyword>
<organism evidence="2 3">
    <name type="scientific">Thermoproteus uzoniensis (strain 768-20)</name>
    <dbReference type="NCBI Taxonomy" id="999630"/>
    <lineage>
        <taxon>Archaea</taxon>
        <taxon>Thermoproteota</taxon>
        <taxon>Thermoprotei</taxon>
        <taxon>Thermoproteales</taxon>
        <taxon>Thermoproteaceae</taxon>
        <taxon>Thermoproteus</taxon>
    </lineage>
</organism>
<accession>F2L2G4</accession>